<evidence type="ECO:0000256" key="11">
    <source>
        <dbReference type="PIRSR" id="PIRSR000605-50"/>
    </source>
</evidence>
<dbReference type="Pfam" id="PF00433">
    <property type="entry name" value="Pkinase_C"/>
    <property type="match status" value="2"/>
</dbReference>
<evidence type="ECO:0000256" key="14">
    <source>
        <dbReference type="SAM" id="MobiDB-lite"/>
    </source>
</evidence>
<organism evidence="17 18">
    <name type="scientific">Adineta steineri</name>
    <dbReference type="NCBI Taxonomy" id="433720"/>
    <lineage>
        <taxon>Eukaryota</taxon>
        <taxon>Metazoa</taxon>
        <taxon>Spiralia</taxon>
        <taxon>Gnathifera</taxon>
        <taxon>Rotifera</taxon>
        <taxon>Eurotatoria</taxon>
        <taxon>Bdelloidea</taxon>
        <taxon>Adinetida</taxon>
        <taxon>Adinetidae</taxon>
        <taxon>Adineta</taxon>
    </lineage>
</organism>
<feature type="active site" description="Proton acceptor" evidence="11">
    <location>
        <position position="210"/>
    </location>
</feature>
<accession>A0A814EE50</accession>
<dbReference type="Proteomes" id="UP000663845">
    <property type="component" value="Unassembled WGS sequence"/>
</dbReference>
<dbReference type="FunFam" id="3.30.200.20:FF:000587">
    <property type="entry name" value="Non-specific serine/threonine protein kinase"/>
    <property type="match status" value="1"/>
</dbReference>
<dbReference type="SMART" id="SM00220">
    <property type="entry name" value="S_TKc"/>
    <property type="match status" value="1"/>
</dbReference>
<feature type="binding site" evidence="12">
    <location>
        <begin position="89"/>
        <end position="97"/>
    </location>
    <ligand>
        <name>ATP</name>
        <dbReference type="ChEBI" id="CHEBI:30616"/>
    </ligand>
</feature>
<dbReference type="InterPro" id="IPR017441">
    <property type="entry name" value="Protein_kinase_ATP_BS"/>
</dbReference>
<keyword evidence="7 10" id="KW-0067">ATP-binding</keyword>
<reference evidence="17" key="1">
    <citation type="submission" date="2021-02" db="EMBL/GenBank/DDBJ databases">
        <authorList>
            <person name="Nowell W R."/>
        </authorList>
    </citation>
    <scope>NUCLEOTIDE SEQUENCE</scope>
</reference>
<dbReference type="CDD" id="cd05584">
    <property type="entry name" value="STKc_p70S6K"/>
    <property type="match status" value="1"/>
</dbReference>
<dbReference type="Gene3D" id="1.10.510.10">
    <property type="entry name" value="Transferase(Phosphotransferase) domain 1"/>
    <property type="match status" value="2"/>
</dbReference>
<feature type="domain" description="AGC-kinase C-terminal" evidence="16">
    <location>
        <begin position="407"/>
        <end position="477"/>
    </location>
</feature>
<evidence type="ECO:0000256" key="5">
    <source>
        <dbReference type="ARBA" id="ARBA00022741"/>
    </source>
</evidence>
<dbReference type="InterPro" id="IPR017892">
    <property type="entry name" value="Pkinase_C"/>
</dbReference>
<evidence type="ECO:0000256" key="9">
    <source>
        <dbReference type="ARBA" id="ARBA00048679"/>
    </source>
</evidence>
<evidence type="ECO:0000256" key="13">
    <source>
        <dbReference type="PROSITE-ProRule" id="PRU10141"/>
    </source>
</evidence>
<feature type="compositionally biased region" description="Polar residues" evidence="14">
    <location>
        <begin position="532"/>
        <end position="542"/>
    </location>
</feature>
<evidence type="ECO:0000256" key="1">
    <source>
        <dbReference type="ARBA" id="ARBA00009804"/>
    </source>
</evidence>
<evidence type="ECO:0000313" key="18">
    <source>
        <dbReference type="Proteomes" id="UP000663845"/>
    </source>
</evidence>
<feature type="region of interest" description="Disordered" evidence="14">
    <location>
        <begin position="532"/>
        <end position="567"/>
    </location>
</feature>
<dbReference type="InterPro" id="IPR016238">
    <property type="entry name" value="Ribosomal_S6_kinase"/>
</dbReference>
<keyword evidence="2 10" id="KW-0723">Serine/threonine-protein kinase</keyword>
<dbReference type="GO" id="GO:0005524">
    <property type="term" value="F:ATP binding"/>
    <property type="evidence" value="ECO:0007669"/>
    <property type="project" value="UniProtKB-UniRule"/>
</dbReference>
<dbReference type="PROSITE" id="PS51285">
    <property type="entry name" value="AGC_KINASE_CTER"/>
    <property type="match status" value="2"/>
</dbReference>
<dbReference type="GO" id="GO:0007165">
    <property type="term" value="P:signal transduction"/>
    <property type="evidence" value="ECO:0007669"/>
    <property type="project" value="InterPro"/>
</dbReference>
<dbReference type="Gene3D" id="3.30.200.20">
    <property type="entry name" value="Phosphorylase Kinase, domain 1"/>
    <property type="match status" value="2"/>
</dbReference>
<feature type="domain" description="AGC-kinase C-terminal" evidence="16">
    <location>
        <begin position="345"/>
        <end position="415"/>
    </location>
</feature>
<comment type="catalytic activity">
    <reaction evidence="8 10">
        <text>L-threonyl-[protein] + ATP = O-phospho-L-threonyl-[protein] + ADP + H(+)</text>
        <dbReference type="Rhea" id="RHEA:46608"/>
        <dbReference type="Rhea" id="RHEA-COMP:11060"/>
        <dbReference type="Rhea" id="RHEA-COMP:11605"/>
        <dbReference type="ChEBI" id="CHEBI:15378"/>
        <dbReference type="ChEBI" id="CHEBI:30013"/>
        <dbReference type="ChEBI" id="CHEBI:30616"/>
        <dbReference type="ChEBI" id="CHEBI:61977"/>
        <dbReference type="ChEBI" id="CHEBI:456216"/>
        <dbReference type="EC" id="2.7.11.1"/>
    </reaction>
</comment>
<gene>
    <name evidence="17" type="ORF">JYZ213_LOCUS14323</name>
</gene>
<keyword evidence="4 10" id="KW-0808">Transferase</keyword>
<feature type="region of interest" description="Disordered" evidence="14">
    <location>
        <begin position="1"/>
        <end position="44"/>
    </location>
</feature>
<dbReference type="SUPFAM" id="SSF56112">
    <property type="entry name" value="Protein kinase-like (PK-like)"/>
    <property type="match status" value="1"/>
</dbReference>
<dbReference type="FunFam" id="1.10.510.10:FF:000092">
    <property type="entry name" value="Ribosomal protein S6 kinase"/>
    <property type="match status" value="1"/>
</dbReference>
<evidence type="ECO:0000256" key="6">
    <source>
        <dbReference type="ARBA" id="ARBA00022777"/>
    </source>
</evidence>
<evidence type="ECO:0000256" key="8">
    <source>
        <dbReference type="ARBA" id="ARBA00047899"/>
    </source>
</evidence>
<dbReference type="InterPro" id="IPR011009">
    <property type="entry name" value="Kinase-like_dom_sf"/>
</dbReference>
<feature type="domain" description="Protein kinase" evidence="15">
    <location>
        <begin position="83"/>
        <end position="344"/>
    </location>
</feature>
<dbReference type="Pfam" id="PF00069">
    <property type="entry name" value="Pkinase"/>
    <property type="match status" value="1"/>
</dbReference>
<evidence type="ECO:0000256" key="3">
    <source>
        <dbReference type="ARBA" id="ARBA00022553"/>
    </source>
</evidence>
<evidence type="ECO:0000256" key="7">
    <source>
        <dbReference type="ARBA" id="ARBA00022840"/>
    </source>
</evidence>
<proteinExistence type="inferred from homology"/>
<dbReference type="PROSITE" id="PS00108">
    <property type="entry name" value="PROTEIN_KINASE_ST"/>
    <property type="match status" value="1"/>
</dbReference>
<dbReference type="EC" id="2.7.11.1" evidence="10"/>
<dbReference type="InterPro" id="IPR000719">
    <property type="entry name" value="Prot_kinase_dom"/>
</dbReference>
<dbReference type="AlphaFoldDB" id="A0A814EE50"/>
<comment type="catalytic activity">
    <reaction evidence="9 10">
        <text>L-seryl-[protein] + ATP = O-phospho-L-seryl-[protein] + ADP + H(+)</text>
        <dbReference type="Rhea" id="RHEA:17989"/>
        <dbReference type="Rhea" id="RHEA-COMP:9863"/>
        <dbReference type="Rhea" id="RHEA-COMP:11604"/>
        <dbReference type="ChEBI" id="CHEBI:15378"/>
        <dbReference type="ChEBI" id="CHEBI:29999"/>
        <dbReference type="ChEBI" id="CHEBI:30616"/>
        <dbReference type="ChEBI" id="CHEBI:83421"/>
        <dbReference type="ChEBI" id="CHEBI:456216"/>
        <dbReference type="EC" id="2.7.11.1"/>
    </reaction>
</comment>
<name>A0A814EE50_9BILA</name>
<feature type="binding site" evidence="12 13">
    <location>
        <position position="115"/>
    </location>
    <ligand>
        <name>ATP</name>
        <dbReference type="ChEBI" id="CHEBI:30616"/>
    </ligand>
</feature>
<keyword evidence="6 10" id="KW-0418">Kinase</keyword>
<keyword evidence="5 10" id="KW-0547">Nucleotide-binding</keyword>
<evidence type="ECO:0000256" key="2">
    <source>
        <dbReference type="ARBA" id="ARBA00022527"/>
    </source>
</evidence>
<sequence>MSNHHDDEPLFPLEMSEHRYPSGDSQHTLNNHNDSTIIDNDDDNRFVDNDTGVDPTQTSEIETVQITETTVNPQGERVSPHDFQLLKVLGKGGYGKVFQVRKVAGSHQNEIFAMKVLKKATIVRNAKDTAHTKAERNILECVKCPFIVDLVYAFQTGGKLYLILEYLSGGELFMQLEREGIFMDDMACFYLSEILLGLEHLHKEGIIYRDLKPENILLDAQGHVKLTDFGLCKESIYEGGQTNTFCGTIEYMAPEILTRSGHGKAVDWWSFGALMYDMLTGAPPFTADDRKRTMDKIIKAKLVLPAYLTIDARELIRSLLRRQVSHRLGSGPEGAEAIKSHSFFRHLHWPDVYAKRTEPPHKPLLKGDDDVSQFDTKFTKQTPVDSPDDHMLSESANQVFLSHSFFRHLHWPDVYAKRTEPPHKPLLKGDDDVSQFDTKFTKQTPVDSPDDHMLSESANQVFLGFTYVAPSIIEDMSRLHYPHNGGHRSPRKILSSDMSAQTFNFKLSGVPGLNEHTGAASVEAMDIGDSSNPLLSSATSRFTVKPTTTNKPNTNKPMSPVNTGLPH</sequence>
<protein>
    <recommendedName>
        <fullName evidence="10">Ribosomal protein S6 kinase</fullName>
        <ecNumber evidence="10">2.7.11.1</ecNumber>
    </recommendedName>
</protein>
<evidence type="ECO:0000313" key="17">
    <source>
        <dbReference type="EMBL" id="CAF0969696.1"/>
    </source>
</evidence>
<dbReference type="InterPro" id="IPR008271">
    <property type="entry name" value="Ser/Thr_kinase_AS"/>
</dbReference>
<evidence type="ECO:0000259" key="15">
    <source>
        <dbReference type="PROSITE" id="PS50011"/>
    </source>
</evidence>
<comment type="similarity">
    <text evidence="1 10">Belongs to the protein kinase superfamily. AGC Ser/Thr protein kinase family. S6 kinase subfamily.</text>
</comment>
<evidence type="ECO:0000256" key="12">
    <source>
        <dbReference type="PIRSR" id="PIRSR000605-51"/>
    </source>
</evidence>
<dbReference type="PROSITE" id="PS00107">
    <property type="entry name" value="PROTEIN_KINASE_ATP"/>
    <property type="match status" value="1"/>
</dbReference>
<dbReference type="PANTHER" id="PTHR24351">
    <property type="entry name" value="RIBOSOMAL PROTEIN S6 KINASE"/>
    <property type="match status" value="1"/>
</dbReference>
<keyword evidence="3" id="KW-0597">Phosphoprotein</keyword>
<feature type="compositionally biased region" description="Low complexity" evidence="14">
    <location>
        <begin position="545"/>
        <end position="557"/>
    </location>
</feature>
<dbReference type="SMART" id="SM00133">
    <property type="entry name" value="S_TK_X"/>
    <property type="match status" value="2"/>
</dbReference>
<dbReference type="GO" id="GO:0004674">
    <property type="term" value="F:protein serine/threonine kinase activity"/>
    <property type="evidence" value="ECO:0007669"/>
    <property type="project" value="UniProtKB-KW"/>
</dbReference>
<dbReference type="PROSITE" id="PS50011">
    <property type="entry name" value="PROTEIN_KINASE_DOM"/>
    <property type="match status" value="1"/>
</dbReference>
<comment type="caution">
    <text evidence="17">The sequence shown here is derived from an EMBL/GenBank/DDBJ whole genome shotgun (WGS) entry which is preliminary data.</text>
</comment>
<evidence type="ECO:0000256" key="10">
    <source>
        <dbReference type="PIRNR" id="PIRNR000605"/>
    </source>
</evidence>
<dbReference type="PIRSF" id="PIRSF000605">
    <property type="entry name" value="Ribsml_S6_kin_1"/>
    <property type="match status" value="1"/>
</dbReference>
<dbReference type="InterPro" id="IPR000961">
    <property type="entry name" value="AGC-kinase_C"/>
</dbReference>
<dbReference type="EMBL" id="CAJNOG010000118">
    <property type="protein sequence ID" value="CAF0969696.1"/>
    <property type="molecule type" value="Genomic_DNA"/>
</dbReference>
<evidence type="ECO:0000256" key="4">
    <source>
        <dbReference type="ARBA" id="ARBA00022679"/>
    </source>
</evidence>
<evidence type="ECO:0000259" key="16">
    <source>
        <dbReference type="PROSITE" id="PS51285"/>
    </source>
</evidence>